<keyword evidence="5 8" id="KW-1133">Transmembrane helix</keyword>
<protein>
    <submittedName>
        <fullName evidence="10">DUF421 domain-containing protein</fullName>
    </submittedName>
</protein>
<organism evidence="10 11">
    <name type="scientific">Streptomyces iconiensis</name>
    <dbReference type="NCBI Taxonomy" id="1384038"/>
    <lineage>
        <taxon>Bacteria</taxon>
        <taxon>Bacillati</taxon>
        <taxon>Actinomycetota</taxon>
        <taxon>Actinomycetes</taxon>
        <taxon>Kitasatosporales</taxon>
        <taxon>Streptomycetaceae</taxon>
        <taxon>Streptomyces</taxon>
    </lineage>
</organism>
<gene>
    <name evidence="10" type="ORF">NMN56_004915</name>
</gene>
<evidence type="ECO:0000256" key="1">
    <source>
        <dbReference type="ARBA" id="ARBA00004651"/>
    </source>
</evidence>
<reference evidence="10 11" key="1">
    <citation type="submission" date="2023-05" db="EMBL/GenBank/DDBJ databases">
        <title>Streptantibioticus silvisoli sp. nov., acidotolerant actinomycetes 1 from pine litter.</title>
        <authorList>
            <person name="Swiecimska M."/>
            <person name="Golinska P."/>
            <person name="Sangal V."/>
            <person name="Wachnowicz B."/>
            <person name="Goodfellow M."/>
        </authorList>
    </citation>
    <scope>NUCLEOTIDE SEQUENCE [LARGE SCALE GENOMIC DNA]</scope>
    <source>
        <strain evidence="10 11">DSM 42109</strain>
    </source>
</reference>
<evidence type="ECO:0000256" key="4">
    <source>
        <dbReference type="ARBA" id="ARBA00022692"/>
    </source>
</evidence>
<feature type="transmembrane region" description="Helical" evidence="8">
    <location>
        <begin position="44"/>
        <end position="61"/>
    </location>
</feature>
<sequence>MWQDMVTLEIPVADKILRTVLVYVVIVALFRFTGKRGLANMNTFDFVVIFLLSNVVQNAVIGADYSLLGGIIGATTLVAVNALLNRWLASDEHAARLLEGSSTTVVRDGKLVRSALRRLGLRSGEVSQAVRVQTGGTVRTVERGSLEPDGRLLIVPLPSAQQATRGDIDRLEQRLAAIEQLVRERGAR</sequence>
<feature type="coiled-coil region" evidence="7">
    <location>
        <begin position="161"/>
        <end position="188"/>
    </location>
</feature>
<keyword evidence="4 8" id="KW-0812">Transmembrane</keyword>
<evidence type="ECO:0000313" key="10">
    <source>
        <dbReference type="EMBL" id="MDJ1131305.1"/>
    </source>
</evidence>
<accession>A0ABT6ZQI0</accession>
<evidence type="ECO:0000256" key="8">
    <source>
        <dbReference type="SAM" id="Phobius"/>
    </source>
</evidence>
<evidence type="ECO:0000256" key="3">
    <source>
        <dbReference type="ARBA" id="ARBA00022475"/>
    </source>
</evidence>
<keyword evidence="6 8" id="KW-0472">Membrane</keyword>
<comment type="caution">
    <text evidence="10">The sequence shown here is derived from an EMBL/GenBank/DDBJ whole genome shotgun (WGS) entry which is preliminary data.</text>
</comment>
<dbReference type="InterPro" id="IPR007353">
    <property type="entry name" value="DUF421"/>
</dbReference>
<dbReference type="EMBL" id="JANCPR020000004">
    <property type="protein sequence ID" value="MDJ1131305.1"/>
    <property type="molecule type" value="Genomic_DNA"/>
</dbReference>
<name>A0ABT6ZQI0_9ACTN</name>
<evidence type="ECO:0000256" key="6">
    <source>
        <dbReference type="ARBA" id="ARBA00023136"/>
    </source>
</evidence>
<keyword evidence="11" id="KW-1185">Reference proteome</keyword>
<evidence type="ECO:0000256" key="7">
    <source>
        <dbReference type="SAM" id="Coils"/>
    </source>
</evidence>
<dbReference type="Pfam" id="PF04239">
    <property type="entry name" value="DUF421"/>
    <property type="match status" value="1"/>
</dbReference>
<evidence type="ECO:0000313" key="11">
    <source>
        <dbReference type="Proteomes" id="UP001214441"/>
    </source>
</evidence>
<dbReference type="PANTHER" id="PTHR34582:SF6">
    <property type="entry name" value="UPF0702 TRANSMEMBRANE PROTEIN YCAP"/>
    <property type="match status" value="1"/>
</dbReference>
<feature type="transmembrane region" description="Helical" evidence="8">
    <location>
        <begin position="16"/>
        <end position="32"/>
    </location>
</feature>
<dbReference type="InterPro" id="IPR023090">
    <property type="entry name" value="UPF0702_alpha/beta_dom_sf"/>
</dbReference>
<dbReference type="PANTHER" id="PTHR34582">
    <property type="entry name" value="UPF0702 TRANSMEMBRANE PROTEIN YCAP"/>
    <property type="match status" value="1"/>
</dbReference>
<dbReference type="Gene3D" id="3.30.240.20">
    <property type="entry name" value="bsu07140 like domains"/>
    <property type="match status" value="1"/>
</dbReference>
<keyword evidence="3" id="KW-1003">Cell membrane</keyword>
<feature type="transmembrane region" description="Helical" evidence="8">
    <location>
        <begin position="67"/>
        <end position="88"/>
    </location>
</feature>
<dbReference type="Proteomes" id="UP001214441">
    <property type="component" value="Unassembled WGS sequence"/>
</dbReference>
<comment type="similarity">
    <text evidence="2">Belongs to the UPF0702 family.</text>
</comment>
<keyword evidence="7" id="KW-0175">Coiled coil</keyword>
<feature type="domain" description="YetF C-terminal" evidence="9">
    <location>
        <begin position="94"/>
        <end position="159"/>
    </location>
</feature>
<evidence type="ECO:0000259" key="9">
    <source>
        <dbReference type="Pfam" id="PF04239"/>
    </source>
</evidence>
<comment type="subcellular location">
    <subcellularLocation>
        <location evidence="1">Cell membrane</location>
        <topology evidence="1">Multi-pass membrane protein</topology>
    </subcellularLocation>
</comment>
<proteinExistence type="inferred from homology"/>
<evidence type="ECO:0000256" key="2">
    <source>
        <dbReference type="ARBA" id="ARBA00006448"/>
    </source>
</evidence>
<dbReference type="RefSeq" id="WP_274039132.1">
    <property type="nucleotide sequence ID" value="NZ_JANCPR020000004.1"/>
</dbReference>
<evidence type="ECO:0000256" key="5">
    <source>
        <dbReference type="ARBA" id="ARBA00022989"/>
    </source>
</evidence>